<dbReference type="SUPFAM" id="SSF52467">
    <property type="entry name" value="DHS-like NAD/FAD-binding domain"/>
    <property type="match status" value="1"/>
</dbReference>
<evidence type="ECO:0000256" key="2">
    <source>
        <dbReference type="ARBA" id="ARBA00023027"/>
    </source>
</evidence>
<dbReference type="Proteomes" id="UP001190700">
    <property type="component" value="Unassembled WGS sequence"/>
</dbReference>
<evidence type="ECO:0000256" key="1">
    <source>
        <dbReference type="ARBA" id="ARBA00022679"/>
    </source>
</evidence>
<dbReference type="AlphaFoldDB" id="A0AAE0FBA0"/>
<keyword evidence="6" id="KW-1185">Reference proteome</keyword>
<reference evidence="5 6" key="1">
    <citation type="journal article" date="2015" name="Genome Biol. Evol.">
        <title>Comparative Genomics of a Bacterivorous Green Alga Reveals Evolutionary Causalities and Consequences of Phago-Mixotrophic Mode of Nutrition.</title>
        <authorList>
            <person name="Burns J.A."/>
            <person name="Paasch A."/>
            <person name="Narechania A."/>
            <person name="Kim E."/>
        </authorList>
    </citation>
    <scope>NUCLEOTIDE SEQUENCE [LARGE SCALE GENOMIC DNA]</scope>
    <source>
        <strain evidence="5 6">PLY_AMNH</strain>
    </source>
</reference>
<dbReference type="PANTHER" id="PTHR11085:SF10">
    <property type="entry name" value="NAD-DEPENDENT PROTEIN DEACYLASE SIRTUIN-5, MITOCHONDRIAL-RELATED"/>
    <property type="match status" value="1"/>
</dbReference>
<gene>
    <name evidence="5" type="ORF">CYMTET_34457</name>
</gene>
<dbReference type="PANTHER" id="PTHR11085">
    <property type="entry name" value="NAD-DEPENDENT PROTEIN DEACYLASE SIRTUIN-5, MITOCHONDRIAL-RELATED"/>
    <property type="match status" value="1"/>
</dbReference>
<keyword evidence="1" id="KW-0808">Transferase</keyword>
<dbReference type="InterPro" id="IPR026590">
    <property type="entry name" value="Ssirtuin_cat_dom"/>
</dbReference>
<dbReference type="PROSITE" id="PS50305">
    <property type="entry name" value="SIRTUIN"/>
    <property type="match status" value="1"/>
</dbReference>
<dbReference type="Pfam" id="PF02146">
    <property type="entry name" value="SIR2"/>
    <property type="match status" value="1"/>
</dbReference>
<sequence>MNMLAMQGGTRRSIATNFLRIFSMPCLRRAYVFKSLPLCAERGHKQDLIPHNVEHFAVPHAPIPLSAEVEKLKEFIASSSRLVVLTGAGCSTESGIPDYRSPRGAYSTGFKPMTHQEFMKAETSQQRYWFRSFIGWHAFAENTVPNAAHHALARLEERGYVRSLLTQNVDRLHQRAGSRDVLEMHGTTHEVLCMSCGARRCRYDYQDQLAELNPMAQEALYEEQQAAPTNQEDAREKLLIVGRSARHQQRPDGDVELSPNAEFEVEFVL</sequence>
<name>A0AAE0FBA0_9CHLO</name>
<evidence type="ECO:0000256" key="3">
    <source>
        <dbReference type="PROSITE-ProRule" id="PRU00236"/>
    </source>
</evidence>
<feature type="domain" description="Deacetylase sirtuin-type" evidence="4">
    <location>
        <begin position="62"/>
        <end position="269"/>
    </location>
</feature>
<accession>A0AAE0FBA0</accession>
<dbReference type="GO" id="GO:0017136">
    <property type="term" value="F:histone deacetylase activity, NAD-dependent"/>
    <property type="evidence" value="ECO:0007669"/>
    <property type="project" value="TreeGrafter"/>
</dbReference>
<evidence type="ECO:0000259" key="4">
    <source>
        <dbReference type="PROSITE" id="PS50305"/>
    </source>
</evidence>
<comment type="caution">
    <text evidence="5">The sequence shown here is derived from an EMBL/GenBank/DDBJ whole genome shotgun (WGS) entry which is preliminary data.</text>
</comment>
<dbReference type="InterPro" id="IPR050134">
    <property type="entry name" value="NAD-dep_sirtuin_deacylases"/>
</dbReference>
<dbReference type="Gene3D" id="3.40.50.1220">
    <property type="entry name" value="TPP-binding domain"/>
    <property type="match status" value="1"/>
</dbReference>
<comment type="caution">
    <text evidence="3">Lacks conserved residue(s) required for the propagation of feature annotation.</text>
</comment>
<dbReference type="EMBL" id="LGRX02021680">
    <property type="protein sequence ID" value="KAK3256409.1"/>
    <property type="molecule type" value="Genomic_DNA"/>
</dbReference>
<organism evidence="5 6">
    <name type="scientific">Cymbomonas tetramitiformis</name>
    <dbReference type="NCBI Taxonomy" id="36881"/>
    <lineage>
        <taxon>Eukaryota</taxon>
        <taxon>Viridiplantae</taxon>
        <taxon>Chlorophyta</taxon>
        <taxon>Pyramimonadophyceae</taxon>
        <taxon>Pyramimonadales</taxon>
        <taxon>Pyramimonadaceae</taxon>
        <taxon>Cymbomonas</taxon>
    </lineage>
</organism>
<dbReference type="InterPro" id="IPR029035">
    <property type="entry name" value="DHS-like_NAD/FAD-binding_dom"/>
</dbReference>
<evidence type="ECO:0000313" key="5">
    <source>
        <dbReference type="EMBL" id="KAK3256409.1"/>
    </source>
</evidence>
<dbReference type="GO" id="GO:0070403">
    <property type="term" value="F:NAD+ binding"/>
    <property type="evidence" value="ECO:0007669"/>
    <property type="project" value="InterPro"/>
</dbReference>
<dbReference type="InterPro" id="IPR003000">
    <property type="entry name" value="Sirtuin"/>
</dbReference>
<proteinExistence type="predicted"/>
<keyword evidence="2" id="KW-0520">NAD</keyword>
<protein>
    <submittedName>
        <fullName evidence="5">NAD-dependent protein deacetylase srt2</fullName>
    </submittedName>
</protein>
<evidence type="ECO:0000313" key="6">
    <source>
        <dbReference type="Proteomes" id="UP001190700"/>
    </source>
</evidence>